<keyword evidence="3" id="KW-1185">Reference proteome</keyword>
<dbReference type="PROSITE" id="PS50828">
    <property type="entry name" value="SMR"/>
    <property type="match status" value="1"/>
</dbReference>
<gene>
    <name evidence="2" type="ORF">WKV44_07450</name>
</gene>
<dbReference type="PANTHER" id="PTHR35562">
    <property type="entry name" value="DNA ENDONUCLEASE SMRA-RELATED"/>
    <property type="match status" value="1"/>
</dbReference>
<organism evidence="2 3">
    <name type="scientific">Rarispira pelagica</name>
    <dbReference type="NCBI Taxonomy" id="3141764"/>
    <lineage>
        <taxon>Bacteria</taxon>
        <taxon>Pseudomonadati</taxon>
        <taxon>Spirochaetota</taxon>
        <taxon>Spirochaetia</taxon>
        <taxon>Winmispirales</taxon>
        <taxon>Winmispiraceae</taxon>
        <taxon>Rarispira</taxon>
    </lineage>
</organism>
<dbReference type="Gene3D" id="3.30.1370.110">
    <property type="match status" value="1"/>
</dbReference>
<dbReference type="SMART" id="SM00463">
    <property type="entry name" value="SMR"/>
    <property type="match status" value="1"/>
</dbReference>
<dbReference type="RefSeq" id="WP_420069827.1">
    <property type="nucleotide sequence ID" value="NZ_JBCHKQ010000003.1"/>
</dbReference>
<comment type="caution">
    <text evidence="2">The sequence shown here is derived from an EMBL/GenBank/DDBJ whole genome shotgun (WGS) entry which is preliminary data.</text>
</comment>
<evidence type="ECO:0000259" key="1">
    <source>
        <dbReference type="PROSITE" id="PS50828"/>
    </source>
</evidence>
<protein>
    <submittedName>
        <fullName evidence="2">Smr/MutS family protein</fullName>
    </submittedName>
</protein>
<dbReference type="InterPro" id="IPR036063">
    <property type="entry name" value="Smr_dom_sf"/>
</dbReference>
<sequence length="148" mass="17341">MAEKSFSDIFEKWEKLQSKTKKDIMKKALDLYAPDNSVMKEKETDKEKKLYERIKRKIRPQATLDLHGYTSTEAERLLAQFIKRAYEKRYLQILIIHGKGLHSNREPILKKLVYKYLQDSPYIGKILQAPRELGGSGAVCAFIRHRSL</sequence>
<dbReference type="Pfam" id="PF01713">
    <property type="entry name" value="Smr"/>
    <property type="match status" value="1"/>
</dbReference>
<name>A0ABU9UE11_9SPIR</name>
<dbReference type="PANTHER" id="PTHR35562:SF2">
    <property type="entry name" value="DNA ENDONUCLEASE SMRA-RELATED"/>
    <property type="match status" value="1"/>
</dbReference>
<dbReference type="EMBL" id="JBCHKQ010000003">
    <property type="protein sequence ID" value="MEM5948377.1"/>
    <property type="molecule type" value="Genomic_DNA"/>
</dbReference>
<dbReference type="InterPro" id="IPR002625">
    <property type="entry name" value="Smr_dom"/>
</dbReference>
<evidence type="ECO:0000313" key="3">
    <source>
        <dbReference type="Proteomes" id="UP001466331"/>
    </source>
</evidence>
<evidence type="ECO:0000313" key="2">
    <source>
        <dbReference type="EMBL" id="MEM5948377.1"/>
    </source>
</evidence>
<proteinExistence type="predicted"/>
<accession>A0ABU9UE11</accession>
<dbReference type="Proteomes" id="UP001466331">
    <property type="component" value="Unassembled WGS sequence"/>
</dbReference>
<feature type="domain" description="Smr" evidence="1">
    <location>
        <begin position="64"/>
        <end position="140"/>
    </location>
</feature>
<dbReference type="SUPFAM" id="SSF160443">
    <property type="entry name" value="SMR domain-like"/>
    <property type="match status" value="1"/>
</dbReference>
<reference evidence="2 3" key="1">
    <citation type="submission" date="2024-03" db="EMBL/GenBank/DDBJ databases">
        <title>Ignisphaera cupida sp. nov., a hyperthermophilic hydrolytic archaeon from a hot spring of Kamchatka, and proposal of Ignisphaeraceae fam. nov.</title>
        <authorList>
            <person name="Podosokorskaya O.A."/>
            <person name="Elcheninov A.G."/>
            <person name="Maltseva A.I."/>
            <person name="Zayulina K.S."/>
            <person name="Novikov A."/>
            <person name="Merkel A.Y."/>
        </authorList>
    </citation>
    <scope>NUCLEOTIDE SEQUENCE [LARGE SCALE GENOMIC DNA]</scope>
    <source>
        <strain evidence="2 3">38H-sp</strain>
    </source>
</reference>